<feature type="non-terminal residue" evidence="1">
    <location>
        <position position="1"/>
    </location>
</feature>
<organism evidence="1 2">
    <name type="scientific">Diploptera punctata</name>
    <name type="common">Pacific beetle cockroach</name>
    <dbReference type="NCBI Taxonomy" id="6984"/>
    <lineage>
        <taxon>Eukaryota</taxon>
        <taxon>Metazoa</taxon>
        <taxon>Ecdysozoa</taxon>
        <taxon>Arthropoda</taxon>
        <taxon>Hexapoda</taxon>
        <taxon>Insecta</taxon>
        <taxon>Pterygota</taxon>
        <taxon>Neoptera</taxon>
        <taxon>Polyneoptera</taxon>
        <taxon>Dictyoptera</taxon>
        <taxon>Blattodea</taxon>
        <taxon>Blaberoidea</taxon>
        <taxon>Blaberidae</taxon>
        <taxon>Diplopterinae</taxon>
        <taxon>Diploptera</taxon>
    </lineage>
</organism>
<accession>A0AAD7ZXI5</accession>
<evidence type="ECO:0000313" key="2">
    <source>
        <dbReference type="Proteomes" id="UP001233999"/>
    </source>
</evidence>
<keyword evidence="2" id="KW-1185">Reference proteome</keyword>
<dbReference type="EMBL" id="JASPKZ010006081">
    <property type="protein sequence ID" value="KAJ9587618.1"/>
    <property type="molecule type" value="Genomic_DNA"/>
</dbReference>
<gene>
    <name evidence="1" type="ORF">L9F63_018939</name>
</gene>
<dbReference type="AlphaFoldDB" id="A0AAD7ZXI5"/>
<reference evidence="1" key="1">
    <citation type="journal article" date="2023" name="IScience">
        <title>Live-bearing cockroach genome reveals convergent evolutionary mechanisms linked to viviparity in insects and beyond.</title>
        <authorList>
            <person name="Fouks B."/>
            <person name="Harrison M.C."/>
            <person name="Mikhailova A.A."/>
            <person name="Marchal E."/>
            <person name="English S."/>
            <person name="Carruthers M."/>
            <person name="Jennings E.C."/>
            <person name="Chiamaka E.L."/>
            <person name="Frigard R.A."/>
            <person name="Pippel M."/>
            <person name="Attardo G.M."/>
            <person name="Benoit J.B."/>
            <person name="Bornberg-Bauer E."/>
            <person name="Tobe S.S."/>
        </authorList>
    </citation>
    <scope>NUCLEOTIDE SEQUENCE</scope>
    <source>
        <strain evidence="1">Stay&amp;Tobe</strain>
    </source>
</reference>
<dbReference type="Proteomes" id="UP001233999">
    <property type="component" value="Unassembled WGS sequence"/>
</dbReference>
<proteinExistence type="predicted"/>
<comment type="caution">
    <text evidence="1">The sequence shown here is derived from an EMBL/GenBank/DDBJ whole genome shotgun (WGS) entry which is preliminary data.</text>
</comment>
<evidence type="ECO:0000313" key="1">
    <source>
        <dbReference type="EMBL" id="KAJ9587618.1"/>
    </source>
</evidence>
<sequence>MSSSHSESQHITLEDCSFEEECIDDINPELISFTLSDSSSASFCVEDNNQKIERTSSWNSNPVYIENDTSDSFIVILNTISGKDEFSSRETLTTHAIKHLSLDDMLLAEEINDSESENIGKTQLLVPSTLTSFNEYESCIGVESTFNCLKPEESCVKRPHIKPKLSLSMNDVFKFPEFPLRKKLKKCIIRKKTPCEKQILTDEELNSKINLNPIVKFYSSSSRLDGKPDSYSHNLKLKMFKQTFLPTASKVEKMLNRNSVEQISHLKSNFTKNSVNNKCSRNLGKRKENVLQDTDKNQDKNGNSYFLNEHQDALKECPEFVANVNQPAGDCDLPKDTSTKDNLSLQHNMFAKVAEWQESLPPLDSHCCEHFDCDSGRCKTIHPYVKKFTSPDGCDSGCPGSDLCNLSIQQNSKFPLKQTSSFDKDTIKSVYREQQEALFDSTPISSVSHCQRAVANTCSPPQMVRVEANSEISSVVTLQSPLSINTCECWLFDEQSDNGKESLESEVDQRCDFSVPPLKLGSLIDDSSNITSNSFSDDMSNVSESEKISYSPTICDESFASSQKGTDENLTLSANGIKCDSKPDPKICSDISKNVPLSKKSSKKLHIKYENTGVNVENQLLFQNDSPQSPIKLTSNKSFKSYERLTGKNLYPETLSRKLDYSFPSTPTSYKTVIRSKTVTVESEFEEQDNENEPIELIETSSTSYLNLESNKNVMKSFSFAHQPSKNIKDCKIEPTCLEKNYPQCSCIGQLNENMYKSHTKNSMSKETQCKPQENKYYNSTNCYQRQSDASKKRLLGITLRILLMHFLNATGKCNRSNCICNRLVKHDTSSVDIDTQTDEASIHNDTLLHLKEENIRSKISVPLNKNKYSTTKNLKSVIHCLNENINKRASSVDFNGDRRLKCHKECQYHDKYLKRNREDLRKITTVGGRNFKENDFIAKDIHS</sequence>
<name>A0AAD7ZXI5_DIPPU</name>
<protein>
    <submittedName>
        <fullName evidence="1">Uncharacterized protein</fullName>
    </submittedName>
</protein>
<reference evidence="1" key="2">
    <citation type="submission" date="2023-05" db="EMBL/GenBank/DDBJ databases">
        <authorList>
            <person name="Fouks B."/>
        </authorList>
    </citation>
    <scope>NUCLEOTIDE SEQUENCE</scope>
    <source>
        <strain evidence="1">Stay&amp;Tobe</strain>
        <tissue evidence="1">Testes</tissue>
    </source>
</reference>